<accession>A0A8H7T372</accession>
<dbReference type="Proteomes" id="UP000664132">
    <property type="component" value="Unassembled WGS sequence"/>
</dbReference>
<gene>
    <name evidence="1" type="ORF">IFR04_014514</name>
</gene>
<evidence type="ECO:0000313" key="2">
    <source>
        <dbReference type="Proteomes" id="UP000664132"/>
    </source>
</evidence>
<dbReference type="EMBL" id="JAFJYH010000385">
    <property type="protein sequence ID" value="KAG4412357.1"/>
    <property type="molecule type" value="Genomic_DNA"/>
</dbReference>
<keyword evidence="2" id="KW-1185">Reference proteome</keyword>
<comment type="caution">
    <text evidence="1">The sequence shown here is derived from an EMBL/GenBank/DDBJ whole genome shotgun (WGS) entry which is preliminary data.</text>
</comment>
<dbReference type="OrthoDB" id="10394113at2759"/>
<proteinExistence type="predicted"/>
<name>A0A8H7T372_9HELO</name>
<organism evidence="1 2">
    <name type="scientific">Cadophora malorum</name>
    <dbReference type="NCBI Taxonomy" id="108018"/>
    <lineage>
        <taxon>Eukaryota</taxon>
        <taxon>Fungi</taxon>
        <taxon>Dikarya</taxon>
        <taxon>Ascomycota</taxon>
        <taxon>Pezizomycotina</taxon>
        <taxon>Leotiomycetes</taxon>
        <taxon>Helotiales</taxon>
        <taxon>Ploettnerulaceae</taxon>
        <taxon>Cadophora</taxon>
    </lineage>
</organism>
<reference evidence="1" key="1">
    <citation type="submission" date="2021-02" db="EMBL/GenBank/DDBJ databases">
        <title>Genome sequence Cadophora malorum strain M34.</title>
        <authorList>
            <person name="Stefanovic E."/>
            <person name="Vu D."/>
            <person name="Scully C."/>
            <person name="Dijksterhuis J."/>
            <person name="Roader J."/>
            <person name="Houbraken J."/>
        </authorList>
    </citation>
    <scope>NUCLEOTIDE SEQUENCE</scope>
    <source>
        <strain evidence="1">M34</strain>
    </source>
</reference>
<dbReference type="AlphaFoldDB" id="A0A8H7T372"/>
<sequence>MVRLQCAQQFTGHLLTLVNSLFRIQYHIHLQISNNLYQVLTVTRVLRSSSKTPQVAKQTVKTAMKPAGKKLSQVKGMHSKKIVTDANNKRAAFGIPRIPITKAEFCAIRKLDKMFLTTTVFDEIPDGSDITKPVMITNKDVKSLIKYRAEHGHYAFGRVTYDWTWEYNGSDPKGWKEITEKRCKKYEKDMNDKINWALIAKIEARGETVPKHLRE</sequence>
<evidence type="ECO:0000313" key="1">
    <source>
        <dbReference type="EMBL" id="KAG4412357.1"/>
    </source>
</evidence>
<protein>
    <submittedName>
        <fullName evidence="1">Uncharacterized protein</fullName>
    </submittedName>
</protein>